<dbReference type="Proteomes" id="UP000095283">
    <property type="component" value="Unplaced"/>
</dbReference>
<protein>
    <submittedName>
        <fullName evidence="3">Uncharacterized protein</fullName>
    </submittedName>
</protein>
<name>A0A1I7X4I9_HETBA</name>
<dbReference type="AlphaFoldDB" id="A0A1I7X4I9"/>
<reference evidence="3" key="1">
    <citation type="submission" date="2016-11" db="UniProtKB">
        <authorList>
            <consortium name="WormBaseParasite"/>
        </authorList>
    </citation>
    <scope>IDENTIFICATION</scope>
</reference>
<keyword evidence="1" id="KW-1133">Transmembrane helix</keyword>
<evidence type="ECO:0000256" key="1">
    <source>
        <dbReference type="SAM" id="Phobius"/>
    </source>
</evidence>
<organism evidence="2 3">
    <name type="scientific">Heterorhabditis bacteriophora</name>
    <name type="common">Entomopathogenic nematode worm</name>
    <dbReference type="NCBI Taxonomy" id="37862"/>
    <lineage>
        <taxon>Eukaryota</taxon>
        <taxon>Metazoa</taxon>
        <taxon>Ecdysozoa</taxon>
        <taxon>Nematoda</taxon>
        <taxon>Chromadorea</taxon>
        <taxon>Rhabditida</taxon>
        <taxon>Rhabditina</taxon>
        <taxon>Rhabditomorpha</taxon>
        <taxon>Strongyloidea</taxon>
        <taxon>Heterorhabditidae</taxon>
        <taxon>Heterorhabditis</taxon>
    </lineage>
</organism>
<proteinExistence type="predicted"/>
<keyword evidence="1" id="KW-0472">Membrane</keyword>
<accession>A0A1I7X4I9</accession>
<evidence type="ECO:0000313" key="2">
    <source>
        <dbReference type="Proteomes" id="UP000095283"/>
    </source>
</evidence>
<dbReference type="WBParaSite" id="Hba_12333">
    <property type="protein sequence ID" value="Hba_12333"/>
    <property type="gene ID" value="Hba_12333"/>
</dbReference>
<sequence>MNQSRLELVLHISHRLALGFLDLLKTSFIVILIIFMAKRQVRSAKACVGSTAVVHFGNNMLTWDFDNNPT</sequence>
<evidence type="ECO:0000313" key="3">
    <source>
        <dbReference type="WBParaSite" id="Hba_12333"/>
    </source>
</evidence>
<keyword evidence="2" id="KW-1185">Reference proteome</keyword>
<feature type="transmembrane region" description="Helical" evidence="1">
    <location>
        <begin position="12"/>
        <end position="35"/>
    </location>
</feature>
<keyword evidence="1" id="KW-0812">Transmembrane</keyword>